<dbReference type="HOGENOM" id="CLU_071641_2_0_1"/>
<evidence type="ECO:0000256" key="1">
    <source>
        <dbReference type="SAM" id="Phobius"/>
    </source>
</evidence>
<name>A0A0D0CK75_9AGAR</name>
<keyword evidence="3" id="KW-1185">Reference proteome</keyword>
<sequence length="184" mass="20476">MTPEEQHIIASYASTVYINTISFIIVQITGFGVSALGMLIATHILLTKSLTHSRIALLACLIVSFSAFTWSTFCNGAFPLIQEQVDFVQIKPKGQGGLEVEAQISNNKTLPLNHMQGWAFAISVLLSDFIVVWRVWILFQPKKLWRVTLILLTTVNIGIQIADCILDVIDVKAEESNSNTILDW</sequence>
<evidence type="ECO:0000313" key="3">
    <source>
        <dbReference type="Proteomes" id="UP000053593"/>
    </source>
</evidence>
<accession>A0A0D0CK75</accession>
<feature type="transmembrane region" description="Helical" evidence="1">
    <location>
        <begin position="20"/>
        <end position="46"/>
    </location>
</feature>
<dbReference type="AlphaFoldDB" id="A0A0D0CK75"/>
<proteinExistence type="predicted"/>
<dbReference type="EMBL" id="KN834764">
    <property type="protein sequence ID" value="KIK63279.1"/>
    <property type="molecule type" value="Genomic_DNA"/>
</dbReference>
<evidence type="ECO:0000313" key="2">
    <source>
        <dbReference type="EMBL" id="KIK63279.1"/>
    </source>
</evidence>
<keyword evidence="1" id="KW-1133">Transmembrane helix</keyword>
<dbReference type="Proteomes" id="UP000053593">
    <property type="component" value="Unassembled WGS sequence"/>
</dbReference>
<protein>
    <submittedName>
        <fullName evidence="2">Uncharacterized protein</fullName>
    </submittedName>
</protein>
<gene>
    <name evidence="2" type="ORF">GYMLUDRAFT_40984</name>
</gene>
<feature type="transmembrane region" description="Helical" evidence="1">
    <location>
        <begin position="118"/>
        <end position="139"/>
    </location>
</feature>
<feature type="non-terminal residue" evidence="2">
    <location>
        <position position="184"/>
    </location>
</feature>
<reference evidence="2 3" key="1">
    <citation type="submission" date="2014-04" db="EMBL/GenBank/DDBJ databases">
        <title>Evolutionary Origins and Diversification of the Mycorrhizal Mutualists.</title>
        <authorList>
            <consortium name="DOE Joint Genome Institute"/>
            <consortium name="Mycorrhizal Genomics Consortium"/>
            <person name="Kohler A."/>
            <person name="Kuo A."/>
            <person name="Nagy L.G."/>
            <person name="Floudas D."/>
            <person name="Copeland A."/>
            <person name="Barry K.W."/>
            <person name="Cichocki N."/>
            <person name="Veneault-Fourrey C."/>
            <person name="LaButti K."/>
            <person name="Lindquist E.A."/>
            <person name="Lipzen A."/>
            <person name="Lundell T."/>
            <person name="Morin E."/>
            <person name="Murat C."/>
            <person name="Riley R."/>
            <person name="Ohm R."/>
            <person name="Sun H."/>
            <person name="Tunlid A."/>
            <person name="Henrissat B."/>
            <person name="Grigoriev I.V."/>
            <person name="Hibbett D.S."/>
            <person name="Martin F."/>
        </authorList>
    </citation>
    <scope>NUCLEOTIDE SEQUENCE [LARGE SCALE GENOMIC DNA]</scope>
    <source>
        <strain evidence="2 3">FD-317 M1</strain>
    </source>
</reference>
<keyword evidence="1" id="KW-0812">Transmembrane</keyword>
<feature type="transmembrane region" description="Helical" evidence="1">
    <location>
        <begin position="55"/>
        <end position="73"/>
    </location>
</feature>
<dbReference type="OrthoDB" id="2884172at2759"/>
<organism evidence="2 3">
    <name type="scientific">Collybiopsis luxurians FD-317 M1</name>
    <dbReference type="NCBI Taxonomy" id="944289"/>
    <lineage>
        <taxon>Eukaryota</taxon>
        <taxon>Fungi</taxon>
        <taxon>Dikarya</taxon>
        <taxon>Basidiomycota</taxon>
        <taxon>Agaricomycotina</taxon>
        <taxon>Agaricomycetes</taxon>
        <taxon>Agaricomycetidae</taxon>
        <taxon>Agaricales</taxon>
        <taxon>Marasmiineae</taxon>
        <taxon>Omphalotaceae</taxon>
        <taxon>Collybiopsis</taxon>
        <taxon>Collybiopsis luxurians</taxon>
    </lineage>
</organism>
<keyword evidence="1" id="KW-0472">Membrane</keyword>